<dbReference type="NCBIfam" id="NF010093">
    <property type="entry name" value="PRK13579.1"/>
    <property type="match status" value="1"/>
</dbReference>
<evidence type="ECO:0000256" key="5">
    <source>
        <dbReference type="ARBA" id="ARBA00031395"/>
    </source>
</evidence>
<dbReference type="NCBIfam" id="TIGR00528">
    <property type="entry name" value="gcvT"/>
    <property type="match status" value="1"/>
</dbReference>
<keyword evidence="11" id="KW-1185">Reference proteome</keyword>
<dbReference type="GO" id="GO:0005960">
    <property type="term" value="C:glycine cleavage complex"/>
    <property type="evidence" value="ECO:0007669"/>
    <property type="project" value="InterPro"/>
</dbReference>
<dbReference type="Gene3D" id="3.30.1360.120">
    <property type="entry name" value="Probable tRNA modification gtpase trme, domain 1"/>
    <property type="match status" value="1"/>
</dbReference>
<dbReference type="Gene3D" id="2.40.30.110">
    <property type="entry name" value="Aminomethyltransferase beta-barrel domains"/>
    <property type="match status" value="1"/>
</dbReference>
<organism evidence="10 11">
    <name type="scientific">Paracoccus tegillarcae</name>
    <dbReference type="NCBI Taxonomy" id="1529068"/>
    <lineage>
        <taxon>Bacteria</taxon>
        <taxon>Pseudomonadati</taxon>
        <taxon>Pseudomonadota</taxon>
        <taxon>Alphaproteobacteria</taxon>
        <taxon>Rhodobacterales</taxon>
        <taxon>Paracoccaceae</taxon>
        <taxon>Paracoccus</taxon>
    </lineage>
</organism>
<evidence type="ECO:0000256" key="2">
    <source>
        <dbReference type="ARBA" id="ARBA00012616"/>
    </source>
</evidence>
<dbReference type="SUPFAM" id="SSF103025">
    <property type="entry name" value="Folate-binding domain"/>
    <property type="match status" value="1"/>
</dbReference>
<evidence type="ECO:0000256" key="1">
    <source>
        <dbReference type="ARBA" id="ARBA00008609"/>
    </source>
</evidence>
<dbReference type="Gene3D" id="4.10.1250.10">
    <property type="entry name" value="Aminomethyltransferase fragment"/>
    <property type="match status" value="1"/>
</dbReference>
<dbReference type="Pfam" id="PF08669">
    <property type="entry name" value="GCV_T_C"/>
    <property type="match status" value="1"/>
</dbReference>
<evidence type="ECO:0000256" key="6">
    <source>
        <dbReference type="ARBA" id="ARBA00047665"/>
    </source>
</evidence>
<name>A0A2K9ENR1_9RHOB</name>
<dbReference type="InterPro" id="IPR029043">
    <property type="entry name" value="GcvT/YgfZ_C"/>
</dbReference>
<dbReference type="KEGG" id="paro:CUV01_07740"/>
<dbReference type="EMBL" id="CP025408">
    <property type="protein sequence ID" value="AUH33295.1"/>
    <property type="molecule type" value="Genomic_DNA"/>
</dbReference>
<dbReference type="OrthoDB" id="9774591at2"/>
<comment type="similarity">
    <text evidence="1">Belongs to the GcvT family.</text>
</comment>
<feature type="domain" description="GCVT N-terminal" evidence="8">
    <location>
        <begin position="10"/>
        <end position="261"/>
    </location>
</feature>
<dbReference type="InterPro" id="IPR027266">
    <property type="entry name" value="TrmE/GcvT-like"/>
</dbReference>
<dbReference type="PIRSF" id="PIRSF006487">
    <property type="entry name" value="GcvT"/>
    <property type="match status" value="1"/>
</dbReference>
<evidence type="ECO:0000256" key="3">
    <source>
        <dbReference type="ARBA" id="ARBA00022576"/>
    </source>
</evidence>
<dbReference type="AlphaFoldDB" id="A0A2K9ENR1"/>
<evidence type="ECO:0000259" key="9">
    <source>
        <dbReference type="Pfam" id="PF08669"/>
    </source>
</evidence>
<feature type="domain" description="Aminomethyltransferase C-terminal" evidence="9">
    <location>
        <begin position="291"/>
        <end position="368"/>
    </location>
</feature>
<dbReference type="Gene3D" id="3.30.70.1400">
    <property type="entry name" value="Aminomethyltransferase beta-barrel domains"/>
    <property type="match status" value="1"/>
</dbReference>
<dbReference type="InterPro" id="IPR013977">
    <property type="entry name" value="GcvT_C"/>
</dbReference>
<comment type="catalytic activity">
    <reaction evidence="6">
        <text>N(6)-[(R)-S(8)-aminomethyldihydrolipoyl]-L-lysyl-[protein] + (6S)-5,6,7,8-tetrahydrofolate = N(6)-[(R)-dihydrolipoyl]-L-lysyl-[protein] + (6R)-5,10-methylene-5,6,7,8-tetrahydrofolate + NH4(+)</text>
        <dbReference type="Rhea" id="RHEA:16945"/>
        <dbReference type="Rhea" id="RHEA-COMP:10475"/>
        <dbReference type="Rhea" id="RHEA-COMP:10492"/>
        <dbReference type="ChEBI" id="CHEBI:15636"/>
        <dbReference type="ChEBI" id="CHEBI:28938"/>
        <dbReference type="ChEBI" id="CHEBI:57453"/>
        <dbReference type="ChEBI" id="CHEBI:83100"/>
        <dbReference type="ChEBI" id="CHEBI:83143"/>
        <dbReference type="EC" id="2.1.2.10"/>
    </reaction>
</comment>
<accession>A0A2K9ENR1</accession>
<dbReference type="PANTHER" id="PTHR43757:SF2">
    <property type="entry name" value="AMINOMETHYLTRANSFERASE, MITOCHONDRIAL"/>
    <property type="match status" value="1"/>
</dbReference>
<dbReference type="GO" id="GO:0008483">
    <property type="term" value="F:transaminase activity"/>
    <property type="evidence" value="ECO:0007669"/>
    <property type="project" value="UniProtKB-KW"/>
</dbReference>
<dbReference type="RefSeq" id="WP_101459965.1">
    <property type="nucleotide sequence ID" value="NZ_CP025408.1"/>
</dbReference>
<feature type="binding site" evidence="7">
    <location>
        <position position="199"/>
    </location>
    <ligand>
        <name>substrate</name>
    </ligand>
</feature>
<dbReference type="SUPFAM" id="SSF101790">
    <property type="entry name" value="Aminomethyltransferase beta-barrel domain"/>
    <property type="match status" value="1"/>
</dbReference>
<keyword evidence="4 10" id="KW-0808">Transferase</keyword>
<gene>
    <name evidence="10" type="primary">gcvT</name>
    <name evidence="10" type="ORF">CUV01_07740</name>
</gene>
<protein>
    <recommendedName>
        <fullName evidence="2">aminomethyltransferase</fullName>
        <ecNumber evidence="2">2.1.2.10</ecNumber>
    </recommendedName>
    <alternativeName>
        <fullName evidence="5">Glycine cleavage system T protein</fullName>
    </alternativeName>
</protein>
<dbReference type="InterPro" id="IPR028896">
    <property type="entry name" value="GcvT/YgfZ/DmdA"/>
</dbReference>
<dbReference type="PANTHER" id="PTHR43757">
    <property type="entry name" value="AMINOMETHYLTRANSFERASE"/>
    <property type="match status" value="1"/>
</dbReference>
<evidence type="ECO:0000313" key="11">
    <source>
        <dbReference type="Proteomes" id="UP000233742"/>
    </source>
</evidence>
<dbReference type="InterPro" id="IPR006223">
    <property type="entry name" value="GcvT"/>
</dbReference>
<dbReference type="GO" id="GO:0006546">
    <property type="term" value="P:glycine catabolic process"/>
    <property type="evidence" value="ECO:0007669"/>
    <property type="project" value="InterPro"/>
</dbReference>
<evidence type="ECO:0000313" key="10">
    <source>
        <dbReference type="EMBL" id="AUH33295.1"/>
    </source>
</evidence>
<evidence type="ECO:0000256" key="4">
    <source>
        <dbReference type="ARBA" id="ARBA00022679"/>
    </source>
</evidence>
<dbReference type="Pfam" id="PF01571">
    <property type="entry name" value="GCV_T"/>
    <property type="match status" value="1"/>
</dbReference>
<dbReference type="NCBIfam" id="NF001567">
    <property type="entry name" value="PRK00389.1"/>
    <property type="match status" value="1"/>
</dbReference>
<evidence type="ECO:0000256" key="7">
    <source>
        <dbReference type="PIRSR" id="PIRSR006487-1"/>
    </source>
</evidence>
<dbReference type="Proteomes" id="UP000233742">
    <property type="component" value="Chromosome"/>
</dbReference>
<dbReference type="InterPro" id="IPR006222">
    <property type="entry name" value="GCVT_N"/>
</dbReference>
<reference evidence="10 11" key="1">
    <citation type="submission" date="2017-12" db="EMBL/GenBank/DDBJ databases">
        <authorList>
            <person name="Hurst M.R.H."/>
        </authorList>
    </citation>
    <scope>NUCLEOTIDE SEQUENCE [LARGE SCALE GENOMIC DNA]</scope>
    <source>
        <strain evidence="10 11">BM15</strain>
    </source>
</reference>
<keyword evidence="3" id="KW-0032">Aminotransferase</keyword>
<dbReference type="EC" id="2.1.2.10" evidence="2"/>
<sequence>MAEDLKRTGLYDLHVAQGAKMVPFAGWDMPVQYPQGVLGEHLHTREAAGLFDVSHMGQVRIVPKDGDMASAALALESLIAADVLSLPEGRQRYGLFTDDEGGILDDLMFANRGDHYLLVVNAARADHDIPHLQSLDAVQVEPITDRGLLALQGPKAVAVLQQVLPGVEAMKFMDVATFDWDGAGLWVSRSGYTGEDGFEISVPQDKLAGFAQALLDQPEVMPIGLAARDSLRLEAGMPLYGHDLTEETTLVEAALTWSIGKARRQGGAREGGFPGAAHVLDQIAQGSIATRRVGLRPEGRAPIREGVAIFDAETGGTQIGTVCSGGFGPSVGGPVAMAYLPADLSSDAQVWAELRGKRMPVRLAAMPFISPSYKR</sequence>
<proteinExistence type="inferred from homology"/>
<dbReference type="GO" id="GO:0004047">
    <property type="term" value="F:aminomethyltransferase activity"/>
    <property type="evidence" value="ECO:0007669"/>
    <property type="project" value="UniProtKB-EC"/>
</dbReference>
<evidence type="ECO:0000259" key="8">
    <source>
        <dbReference type="Pfam" id="PF01571"/>
    </source>
</evidence>